<gene>
    <name evidence="2" type="ORF">ACJ73_08783</name>
</gene>
<keyword evidence="3" id="KW-1185">Reference proteome</keyword>
<evidence type="ECO:0000313" key="3">
    <source>
        <dbReference type="Proteomes" id="UP000242791"/>
    </source>
</evidence>
<dbReference type="EMBL" id="LGTZ01002191">
    <property type="protein sequence ID" value="OJD17649.1"/>
    <property type="molecule type" value="Genomic_DNA"/>
</dbReference>
<accession>A0A1J9PMI4</accession>
<dbReference type="AlphaFoldDB" id="A0A1J9PMI4"/>
<dbReference type="VEuPathDB" id="FungiDB:ACJ73_08783"/>
<evidence type="ECO:0000313" key="2">
    <source>
        <dbReference type="EMBL" id="OJD17649.1"/>
    </source>
</evidence>
<organism evidence="2 3">
    <name type="scientific">Blastomyces percursus</name>
    <dbReference type="NCBI Taxonomy" id="1658174"/>
    <lineage>
        <taxon>Eukaryota</taxon>
        <taxon>Fungi</taxon>
        <taxon>Dikarya</taxon>
        <taxon>Ascomycota</taxon>
        <taxon>Pezizomycotina</taxon>
        <taxon>Eurotiomycetes</taxon>
        <taxon>Eurotiomycetidae</taxon>
        <taxon>Onygenales</taxon>
        <taxon>Ajellomycetaceae</taxon>
        <taxon>Blastomyces</taxon>
    </lineage>
</organism>
<feature type="region of interest" description="Disordered" evidence="1">
    <location>
        <begin position="1"/>
        <end position="22"/>
    </location>
</feature>
<name>A0A1J9PMI4_9EURO</name>
<sequence>MPSRSTSDLDTREETTRTDKHTVRSLANNNILPEALDKKLLFVGLKSGPGRKGMEPLGSVNASSGNMLLEDIREYLSSFNVLTGKRVRSDVEEWRQKRVCDVHLDNEMERG</sequence>
<feature type="compositionally biased region" description="Basic and acidic residues" evidence="1">
    <location>
        <begin position="7"/>
        <end position="22"/>
    </location>
</feature>
<dbReference type="Proteomes" id="UP000242791">
    <property type="component" value="Unassembled WGS sequence"/>
</dbReference>
<proteinExistence type="predicted"/>
<comment type="caution">
    <text evidence="2">The sequence shown here is derived from an EMBL/GenBank/DDBJ whole genome shotgun (WGS) entry which is preliminary data.</text>
</comment>
<protein>
    <submittedName>
        <fullName evidence="2">Uncharacterized protein</fullName>
    </submittedName>
</protein>
<reference evidence="2 3" key="1">
    <citation type="submission" date="2015-08" db="EMBL/GenBank/DDBJ databases">
        <title>Emmonsia species relationships and genome sequence.</title>
        <authorList>
            <person name="Cuomo C.A."/>
            <person name="Schwartz I.S."/>
            <person name="Kenyon C."/>
            <person name="De Hoog G.S."/>
            <person name="Govender N.P."/>
            <person name="Botha A."/>
            <person name="Moreno L."/>
            <person name="De Vries M."/>
            <person name="Munoz J.F."/>
            <person name="Stielow J.B."/>
        </authorList>
    </citation>
    <scope>NUCLEOTIDE SEQUENCE [LARGE SCALE GENOMIC DNA]</scope>
    <source>
        <strain evidence="2 3">EI222</strain>
    </source>
</reference>
<evidence type="ECO:0000256" key="1">
    <source>
        <dbReference type="SAM" id="MobiDB-lite"/>
    </source>
</evidence>